<protein>
    <submittedName>
        <fullName evidence="2">DUF2306 domain-containing protein</fullName>
    </submittedName>
</protein>
<gene>
    <name evidence="2" type="ORF">ABC974_28390</name>
</gene>
<evidence type="ECO:0000313" key="2">
    <source>
        <dbReference type="EMBL" id="MEN2793569.1"/>
    </source>
</evidence>
<feature type="transmembrane region" description="Helical" evidence="1">
    <location>
        <begin position="159"/>
        <end position="179"/>
    </location>
</feature>
<dbReference type="Proteomes" id="UP001419910">
    <property type="component" value="Unassembled WGS sequence"/>
</dbReference>
<feature type="transmembrane region" description="Helical" evidence="1">
    <location>
        <begin position="70"/>
        <end position="87"/>
    </location>
</feature>
<dbReference type="InterPro" id="IPR018750">
    <property type="entry name" value="DUF2306_membrane"/>
</dbReference>
<comment type="caution">
    <text evidence="2">The sequence shown here is derived from an EMBL/GenBank/DDBJ whole genome shotgun (WGS) entry which is preliminary data.</text>
</comment>
<keyword evidence="1" id="KW-1133">Transmembrane helix</keyword>
<keyword evidence="1" id="KW-0472">Membrane</keyword>
<reference evidence="2 3" key="1">
    <citation type="submission" date="2024-05" db="EMBL/GenBank/DDBJ databases">
        <authorList>
            <person name="Liu Q."/>
            <person name="Xin Y.-H."/>
        </authorList>
    </citation>
    <scope>NUCLEOTIDE SEQUENCE [LARGE SCALE GENOMIC DNA]</scope>
    <source>
        <strain evidence="2 3">CGMCC 1.10181</strain>
    </source>
</reference>
<evidence type="ECO:0000256" key="1">
    <source>
        <dbReference type="SAM" id="Phobius"/>
    </source>
</evidence>
<dbReference type="RefSeq" id="WP_343892788.1">
    <property type="nucleotide sequence ID" value="NZ_BAAAEH010000064.1"/>
</dbReference>
<keyword evidence="3" id="KW-1185">Reference proteome</keyword>
<proteinExistence type="predicted"/>
<feature type="transmembrane region" description="Helical" evidence="1">
    <location>
        <begin position="93"/>
        <end position="116"/>
    </location>
</feature>
<feature type="transmembrane region" description="Helical" evidence="1">
    <location>
        <begin position="128"/>
        <end position="153"/>
    </location>
</feature>
<dbReference type="EMBL" id="JBDIME010000054">
    <property type="protein sequence ID" value="MEN2793569.1"/>
    <property type="molecule type" value="Genomic_DNA"/>
</dbReference>
<accession>A0ABU9YCN2</accession>
<sequence length="184" mass="19770">MTIASTATALFSYRYLADVGPLSPSVLSNLFRRPWLDVHVAGAATALLLGPLQFLPAPRRTPLHKTLGRVYVVSCLAGGLAGLVLAFGSTAGAIATVGFAGLAISWIAAVLLGWRAAVNRHFGRHRAWMIRAFALTFAAVTLRIYLLAIPVLPVPALDAYRAISFLCWLPNLLFAELYLRENGA</sequence>
<evidence type="ECO:0000313" key="3">
    <source>
        <dbReference type="Proteomes" id="UP001419910"/>
    </source>
</evidence>
<keyword evidence="1" id="KW-0812">Transmembrane</keyword>
<dbReference type="Pfam" id="PF10067">
    <property type="entry name" value="DUF2306"/>
    <property type="match status" value="1"/>
</dbReference>
<organism evidence="2 3">
    <name type="scientific">Sphingomonas oligophenolica</name>
    <dbReference type="NCBI Taxonomy" id="301154"/>
    <lineage>
        <taxon>Bacteria</taxon>
        <taxon>Pseudomonadati</taxon>
        <taxon>Pseudomonadota</taxon>
        <taxon>Alphaproteobacteria</taxon>
        <taxon>Sphingomonadales</taxon>
        <taxon>Sphingomonadaceae</taxon>
        <taxon>Sphingomonas</taxon>
    </lineage>
</organism>
<name>A0ABU9YCN2_9SPHN</name>
<feature type="transmembrane region" description="Helical" evidence="1">
    <location>
        <begin position="40"/>
        <end position="58"/>
    </location>
</feature>